<reference evidence="2 3" key="1">
    <citation type="submission" date="2016-10" db="EMBL/GenBank/DDBJ databases">
        <authorList>
            <person name="Varghese N."/>
            <person name="Submissions S."/>
        </authorList>
    </citation>
    <scope>NUCLEOTIDE SEQUENCE [LARGE SCALE GENOMIC DNA]</scope>
    <source>
        <strain evidence="2 3">22B</strain>
    </source>
</reference>
<dbReference type="EMBL" id="FOSF01000034">
    <property type="protein sequence ID" value="SFK18166.1"/>
    <property type="molecule type" value="Genomic_DNA"/>
</dbReference>
<name>A0A662ZBA8_9GAMM</name>
<dbReference type="GO" id="GO:0003677">
    <property type="term" value="F:DNA binding"/>
    <property type="evidence" value="ECO:0007669"/>
    <property type="project" value="InterPro"/>
</dbReference>
<dbReference type="OrthoDB" id="5424036at2"/>
<sequence>MPYIVYTKRADGDYARVVESERDGKTVKQKYICSLGRVVDRTAGIFKNRKNGIFHYDIENGFTKVSSDYELPEVLKHPSNTVETEKLILDFGSSFILNEYLKRQNFYEAFLKVIPEETDTLMSCLFYRIQNSGRASLYIEDWYQGNYVRELFPKAKLSSQRLSEFMVRLGEESVQRRFFRYYLEALYGETGGRGILIDSTGVPNATKMEVTQLSNHNGEINVETRLIYAVDRNTGMPVYFRHVAGNIIDVTTLSTTLAELEQYKIKIDCAIVDAGYYCEDNIEELYEGEVHFISRLAPNRKLYKQVVS</sequence>
<dbReference type="Proteomes" id="UP000243374">
    <property type="component" value="Unassembled WGS sequence"/>
</dbReference>
<evidence type="ECO:0000259" key="1">
    <source>
        <dbReference type="Pfam" id="PF01609"/>
    </source>
</evidence>
<keyword evidence="3" id="KW-1185">Reference proteome</keyword>
<feature type="domain" description="Transposase IS4-like" evidence="1">
    <location>
        <begin position="191"/>
        <end position="305"/>
    </location>
</feature>
<evidence type="ECO:0000313" key="2">
    <source>
        <dbReference type="EMBL" id="SFK18166.1"/>
    </source>
</evidence>
<feature type="non-terminal residue" evidence="2">
    <location>
        <position position="308"/>
    </location>
</feature>
<proteinExistence type="predicted"/>
<dbReference type="InterPro" id="IPR002559">
    <property type="entry name" value="Transposase_11"/>
</dbReference>
<dbReference type="GO" id="GO:0006313">
    <property type="term" value="P:DNA transposition"/>
    <property type="evidence" value="ECO:0007669"/>
    <property type="project" value="InterPro"/>
</dbReference>
<accession>A0A662ZBA8</accession>
<dbReference type="GO" id="GO:0004803">
    <property type="term" value="F:transposase activity"/>
    <property type="evidence" value="ECO:0007669"/>
    <property type="project" value="InterPro"/>
</dbReference>
<organism evidence="2 3">
    <name type="scientific">Succinivibrio dextrinosolvens</name>
    <dbReference type="NCBI Taxonomy" id="83771"/>
    <lineage>
        <taxon>Bacteria</taxon>
        <taxon>Pseudomonadati</taxon>
        <taxon>Pseudomonadota</taxon>
        <taxon>Gammaproteobacteria</taxon>
        <taxon>Aeromonadales</taxon>
        <taxon>Succinivibrionaceae</taxon>
        <taxon>Succinivibrio</taxon>
    </lineage>
</organism>
<gene>
    <name evidence="2" type="ORF">SAMN04487865_10341</name>
</gene>
<protein>
    <submittedName>
        <fullName evidence="2">Transposase DDE domain-containing protein</fullName>
    </submittedName>
</protein>
<dbReference type="Pfam" id="PF01609">
    <property type="entry name" value="DDE_Tnp_1"/>
    <property type="match status" value="1"/>
</dbReference>
<dbReference type="AlphaFoldDB" id="A0A662ZBA8"/>
<dbReference type="RefSeq" id="WP_143075406.1">
    <property type="nucleotide sequence ID" value="NZ_FOSF01000034.1"/>
</dbReference>
<evidence type="ECO:0000313" key="3">
    <source>
        <dbReference type="Proteomes" id="UP000243374"/>
    </source>
</evidence>